<comment type="similarity">
    <text evidence="6">Belongs to the carbohydrate kinase PfkB family. LacC subfamily.</text>
</comment>
<keyword evidence="6" id="KW-0423">Lactose metabolism</keyword>
<evidence type="ECO:0000256" key="2">
    <source>
        <dbReference type="ARBA" id="ARBA00022679"/>
    </source>
</evidence>
<evidence type="ECO:0000259" key="7">
    <source>
        <dbReference type="Pfam" id="PF00294"/>
    </source>
</evidence>
<accession>A0ABV2K856</accession>
<keyword evidence="9" id="KW-1185">Reference proteome</keyword>
<dbReference type="Gene3D" id="3.40.1190.20">
    <property type="match status" value="1"/>
</dbReference>
<dbReference type="InterPro" id="IPR029056">
    <property type="entry name" value="Ribokinase-like"/>
</dbReference>
<dbReference type="InterPro" id="IPR022463">
    <property type="entry name" value="1-PFruKinase"/>
</dbReference>
<organism evidence="8 9">
    <name type="scientific">Sporosarcina psychrophila</name>
    <name type="common">Bacillus psychrophilus</name>
    <dbReference type="NCBI Taxonomy" id="1476"/>
    <lineage>
        <taxon>Bacteria</taxon>
        <taxon>Bacillati</taxon>
        <taxon>Bacillota</taxon>
        <taxon>Bacilli</taxon>
        <taxon>Bacillales</taxon>
        <taxon>Caryophanaceae</taxon>
        <taxon>Sporosarcina</taxon>
    </lineage>
</organism>
<comment type="pathway">
    <text evidence="6">Carbohydrate metabolism; D-tagatose 6-phosphate degradation; D-glyceraldehyde 3-phosphate and glycerone phosphate from D-tagatose 6-phosphate: step 1/2.</text>
</comment>
<dbReference type="Pfam" id="PF00294">
    <property type="entry name" value="PfkB"/>
    <property type="match status" value="1"/>
</dbReference>
<protein>
    <recommendedName>
        <fullName evidence="6">Tagatose-6-phosphate kinase</fullName>
        <ecNumber evidence="6">2.7.1.144</ecNumber>
    </recommendedName>
</protein>
<comment type="similarity">
    <text evidence="1">Belongs to the carbohydrate kinase pfkB family.</text>
</comment>
<dbReference type="InterPro" id="IPR011611">
    <property type="entry name" value="PfkB_dom"/>
</dbReference>
<dbReference type="NCBIfam" id="TIGR03168">
    <property type="entry name" value="1-PFK"/>
    <property type="match status" value="1"/>
</dbReference>
<dbReference type="EMBL" id="JBEPME010000001">
    <property type="protein sequence ID" value="MET3656254.1"/>
    <property type="molecule type" value="Genomic_DNA"/>
</dbReference>
<evidence type="ECO:0000313" key="8">
    <source>
        <dbReference type="EMBL" id="MET3656254.1"/>
    </source>
</evidence>
<reference evidence="8 9" key="1">
    <citation type="submission" date="2024-06" db="EMBL/GenBank/DDBJ databases">
        <title>Sorghum-associated microbial communities from plants grown in Nebraska, USA.</title>
        <authorList>
            <person name="Schachtman D."/>
        </authorList>
    </citation>
    <scope>NUCLEOTIDE SEQUENCE [LARGE SCALE GENOMIC DNA]</scope>
    <source>
        <strain evidence="8 9">1288</strain>
    </source>
</reference>
<comment type="caution">
    <text evidence="8">The sequence shown here is derived from an EMBL/GenBank/DDBJ whole genome shotgun (WGS) entry which is preliminary data.</text>
</comment>
<dbReference type="PANTHER" id="PTHR46566">
    <property type="entry name" value="1-PHOSPHOFRUCTOKINASE-RELATED"/>
    <property type="match status" value="1"/>
</dbReference>
<dbReference type="PIRSF" id="PIRSF000535">
    <property type="entry name" value="1PFK/6PFK/LacC"/>
    <property type="match status" value="1"/>
</dbReference>
<feature type="domain" description="Carbohydrate kinase PfkB" evidence="7">
    <location>
        <begin position="20"/>
        <end position="299"/>
    </location>
</feature>
<dbReference type="SUPFAM" id="SSF53613">
    <property type="entry name" value="Ribokinase-like"/>
    <property type="match status" value="1"/>
</dbReference>
<dbReference type="InterPro" id="IPR017583">
    <property type="entry name" value="Tagatose/fructose_Pkinase"/>
</dbReference>
<sequence length="317" mass="34698">MFQQQQKEGETVIYTCTLNTAIDLYVELEELIPDSVNRTFDEDYQPNGKGVNVSIMLKRLGIESVALGFIAGFTGKYIEDSLREMDIQTDFVEVDGITRVNVFINSTEEYKIVNQGPVIQLAEQKLLLNKIKEIPTGSMLVLSGSLPKGVPDSIIVDIAKTCQTQGIQLVLDTSVDTVADTLIYRPFLLKPNEEEVADILKKKKPLSEEGLIECGNELLQRGAQQVIISRGKNGALYFSQDDLLKVTSPQGKVVNTACSGDSMLATFIGKRLQDRTIGDALSKAVAVGASTAFSKGLSDLKDIPDLLKQVTITNYKG</sequence>
<evidence type="ECO:0000256" key="1">
    <source>
        <dbReference type="ARBA" id="ARBA00005380"/>
    </source>
</evidence>
<dbReference type="CDD" id="cd01164">
    <property type="entry name" value="FruK_PfkB_like"/>
    <property type="match status" value="1"/>
</dbReference>
<dbReference type="GO" id="GO:0008662">
    <property type="term" value="F:1-phosphofructokinase activity"/>
    <property type="evidence" value="ECO:0007669"/>
    <property type="project" value="UniProtKB-EC"/>
</dbReference>
<keyword evidence="3 6" id="KW-0547">Nucleotide-binding</keyword>
<evidence type="ECO:0000313" key="9">
    <source>
        <dbReference type="Proteomes" id="UP001549104"/>
    </source>
</evidence>
<dbReference type="NCBIfam" id="TIGR03828">
    <property type="entry name" value="pfkB"/>
    <property type="match status" value="1"/>
</dbReference>
<dbReference type="Proteomes" id="UP001549104">
    <property type="component" value="Unassembled WGS sequence"/>
</dbReference>
<proteinExistence type="inferred from homology"/>
<evidence type="ECO:0000256" key="3">
    <source>
        <dbReference type="ARBA" id="ARBA00022741"/>
    </source>
</evidence>
<comment type="catalytic activity">
    <reaction evidence="6">
        <text>D-tagatofuranose 6-phosphate + ATP = D-tagatofuranose 1,6-bisphosphate + ADP + H(+)</text>
        <dbReference type="Rhea" id="RHEA:12420"/>
        <dbReference type="ChEBI" id="CHEBI:15378"/>
        <dbReference type="ChEBI" id="CHEBI:30616"/>
        <dbReference type="ChEBI" id="CHEBI:58694"/>
        <dbReference type="ChEBI" id="CHEBI:58695"/>
        <dbReference type="ChEBI" id="CHEBI:456216"/>
        <dbReference type="EC" id="2.7.1.144"/>
    </reaction>
</comment>
<keyword evidence="2 6" id="KW-0808">Transferase</keyword>
<name>A0ABV2K856_SPOPS</name>
<evidence type="ECO:0000256" key="6">
    <source>
        <dbReference type="PIRNR" id="PIRNR000535"/>
    </source>
</evidence>
<gene>
    <name evidence="8" type="ORF">ABIC55_001338</name>
</gene>
<evidence type="ECO:0000256" key="5">
    <source>
        <dbReference type="ARBA" id="ARBA00022840"/>
    </source>
</evidence>
<keyword evidence="4" id="KW-0418">Kinase</keyword>
<dbReference type="PANTHER" id="PTHR46566:SF1">
    <property type="entry name" value="1-PHOSPHOFRUCTOKINASE"/>
    <property type="match status" value="1"/>
</dbReference>
<evidence type="ECO:0000256" key="4">
    <source>
        <dbReference type="ARBA" id="ARBA00022777"/>
    </source>
</evidence>
<keyword evidence="5 6" id="KW-0067">ATP-binding</keyword>
<dbReference type="EC" id="2.7.1.144" evidence="6"/>